<feature type="repeat" description="ANK" evidence="1">
    <location>
        <begin position="142"/>
        <end position="164"/>
    </location>
</feature>
<name>A0AA38CQD2_TAXCH</name>
<evidence type="ECO:0000256" key="1">
    <source>
        <dbReference type="PROSITE-ProRule" id="PRU00023"/>
    </source>
</evidence>
<evidence type="ECO:0000313" key="3">
    <source>
        <dbReference type="Proteomes" id="UP000824469"/>
    </source>
</evidence>
<dbReference type="PROSITE" id="PS50297">
    <property type="entry name" value="ANK_REP_REGION"/>
    <property type="match status" value="3"/>
</dbReference>
<dbReference type="EMBL" id="JAHRHJ020000009">
    <property type="protein sequence ID" value="KAH9302623.1"/>
    <property type="molecule type" value="Genomic_DNA"/>
</dbReference>
<dbReference type="PANTHER" id="PTHR24121">
    <property type="entry name" value="NO MECHANORECEPTOR POTENTIAL C, ISOFORM D-RELATED"/>
    <property type="match status" value="1"/>
</dbReference>
<gene>
    <name evidence="2" type="ORF">KI387_014206</name>
</gene>
<comment type="caution">
    <text evidence="2">The sequence shown here is derived from an EMBL/GenBank/DDBJ whole genome shotgun (WGS) entry which is preliminary data.</text>
</comment>
<dbReference type="Pfam" id="PF12796">
    <property type="entry name" value="Ank_2"/>
    <property type="match status" value="3"/>
</dbReference>
<evidence type="ECO:0000313" key="2">
    <source>
        <dbReference type="EMBL" id="KAH9302623.1"/>
    </source>
</evidence>
<dbReference type="Proteomes" id="UP000824469">
    <property type="component" value="Unassembled WGS sequence"/>
</dbReference>
<dbReference type="InterPro" id="IPR002110">
    <property type="entry name" value="Ankyrin_rpt"/>
</dbReference>
<dbReference type="PRINTS" id="PR01415">
    <property type="entry name" value="ANKYRIN"/>
</dbReference>
<reference evidence="2 3" key="1">
    <citation type="journal article" date="2021" name="Nat. Plants">
        <title>The Taxus genome provides insights into paclitaxel biosynthesis.</title>
        <authorList>
            <person name="Xiong X."/>
            <person name="Gou J."/>
            <person name="Liao Q."/>
            <person name="Li Y."/>
            <person name="Zhou Q."/>
            <person name="Bi G."/>
            <person name="Li C."/>
            <person name="Du R."/>
            <person name="Wang X."/>
            <person name="Sun T."/>
            <person name="Guo L."/>
            <person name="Liang H."/>
            <person name="Lu P."/>
            <person name="Wu Y."/>
            <person name="Zhang Z."/>
            <person name="Ro D.K."/>
            <person name="Shang Y."/>
            <person name="Huang S."/>
            <person name="Yan J."/>
        </authorList>
    </citation>
    <scope>NUCLEOTIDE SEQUENCE [LARGE SCALE GENOMIC DNA]</scope>
    <source>
        <strain evidence="2">Ta-2019</strain>
    </source>
</reference>
<sequence length="377" mass="41894">MRKDLYRAAISDDVKELDKLDRQDVDVFSEFTRAKNSVLHIAAYHGSRKSVGRLLPKIRQADLEGNGFLRKQNVQGNTALHEAASGGNTEIVEMLLKKDPDLAIMTNKAGETAVFKASVRGHAKIIEKFGNVPVEMYTRKSDGQTSLHCAVYNKQIDVIKTLIKMKPELVSIADTEGRTPLHFAALIPPLQELVPPFHPWFHDKHVKQNLYIANMLLDKDKDLCDKLDKIKQTPLHIAVKEGNETMVKLILEKGGDCLEQVDNEGRNAVHLAVINAELIFERNSELTTTMLQTLVSASKMSINDADKKGKTPVDIAIESMDKDELLFSGIIKLIEANGAVRNVNGEANGTVSNTKDALANAEKTVIKDRIIQIKMEK</sequence>
<dbReference type="AlphaFoldDB" id="A0AA38CQD2"/>
<dbReference type="Gene3D" id="1.25.40.20">
    <property type="entry name" value="Ankyrin repeat-containing domain"/>
    <property type="match status" value="2"/>
</dbReference>
<dbReference type="InterPro" id="IPR036770">
    <property type="entry name" value="Ankyrin_rpt-contain_sf"/>
</dbReference>
<keyword evidence="3" id="KW-1185">Reference proteome</keyword>
<dbReference type="PANTHER" id="PTHR24121:SF21">
    <property type="entry name" value="ANKYRIN REPEAT FAMILY PROTEIN"/>
    <property type="match status" value="1"/>
</dbReference>
<keyword evidence="1" id="KW-0040">ANK repeat</keyword>
<dbReference type="SMART" id="SM00248">
    <property type="entry name" value="ANK"/>
    <property type="match status" value="7"/>
</dbReference>
<feature type="repeat" description="ANK" evidence="1">
    <location>
        <begin position="230"/>
        <end position="256"/>
    </location>
</feature>
<dbReference type="SUPFAM" id="SSF48403">
    <property type="entry name" value="Ankyrin repeat"/>
    <property type="match status" value="1"/>
</dbReference>
<organism evidence="2 3">
    <name type="scientific">Taxus chinensis</name>
    <name type="common">Chinese yew</name>
    <name type="synonym">Taxus wallichiana var. chinensis</name>
    <dbReference type="NCBI Taxonomy" id="29808"/>
    <lineage>
        <taxon>Eukaryota</taxon>
        <taxon>Viridiplantae</taxon>
        <taxon>Streptophyta</taxon>
        <taxon>Embryophyta</taxon>
        <taxon>Tracheophyta</taxon>
        <taxon>Spermatophyta</taxon>
        <taxon>Pinopsida</taxon>
        <taxon>Pinidae</taxon>
        <taxon>Conifers II</taxon>
        <taxon>Cupressales</taxon>
        <taxon>Taxaceae</taxon>
        <taxon>Taxus</taxon>
    </lineage>
</organism>
<dbReference type="OMA" id="RGSENDW"/>
<dbReference type="PROSITE" id="PS50088">
    <property type="entry name" value="ANK_REPEAT"/>
    <property type="match status" value="3"/>
</dbReference>
<protein>
    <submittedName>
        <fullName evidence="2">Uncharacterized protein</fullName>
    </submittedName>
</protein>
<proteinExistence type="predicted"/>
<accession>A0AA38CQD2</accession>
<feature type="repeat" description="ANK" evidence="1">
    <location>
        <begin position="75"/>
        <end position="107"/>
    </location>
</feature>